<dbReference type="EMBL" id="AP024237">
    <property type="protein sequence ID" value="BCO35533.1"/>
    <property type="molecule type" value="Genomic_DNA"/>
</dbReference>
<comment type="similarity">
    <text evidence="2 7">Belongs to the zinc-containing alcohol dehydrogenase family.</text>
</comment>
<dbReference type="PANTHER" id="PTHR43880:SF12">
    <property type="entry name" value="ALCOHOL DEHYDROGENASE CLASS-3"/>
    <property type="match status" value="1"/>
</dbReference>
<dbReference type="AlphaFoldDB" id="A0A7R7GT11"/>
<dbReference type="SMART" id="SM00829">
    <property type="entry name" value="PKS_ER"/>
    <property type="match status" value="1"/>
</dbReference>
<dbReference type="InterPro" id="IPR036291">
    <property type="entry name" value="NAD(P)-bd_dom_sf"/>
</dbReference>
<keyword evidence="6" id="KW-0520">NAD</keyword>
<evidence type="ECO:0000256" key="6">
    <source>
        <dbReference type="ARBA" id="ARBA00023027"/>
    </source>
</evidence>
<keyword evidence="5" id="KW-0560">Oxidoreductase</keyword>
<dbReference type="Gene3D" id="3.40.50.720">
    <property type="entry name" value="NAD(P)-binding Rossmann-like Domain"/>
    <property type="match status" value="1"/>
</dbReference>
<dbReference type="SUPFAM" id="SSF51735">
    <property type="entry name" value="NAD(P)-binding Rossmann-fold domains"/>
    <property type="match status" value="1"/>
</dbReference>
<comment type="cofactor">
    <cofactor evidence="1 7">
        <name>Zn(2+)</name>
        <dbReference type="ChEBI" id="CHEBI:29105"/>
    </cofactor>
</comment>
<keyword evidence="4 7" id="KW-0862">Zinc</keyword>
<dbReference type="CDD" id="cd08279">
    <property type="entry name" value="Zn_ADH_class_III"/>
    <property type="match status" value="1"/>
</dbReference>
<sequence>MVSHCDADLRRPVMKAVVLRATGQPSAVEEITLRPLGPREARVQVAASGVCHTDLSVRDGGMPSLLPCTLGHEGAGIVTEIGEEVTTVAPGDHVVLTWIVPCRSCPHCLRGEAHLCPQGIAHAFGEPYAESAVGPVWPSMGAATLAEYTLVPAAAVVPIDRSLPLDRAALLGCGVTTGVGAVLRSAVVRPGESVLVIGCGGVGLAAIQGARLAGAARIIAADRAAGQLPAATVNGATDAVDAAEVDVVSAVRDLTGGVGVDHAIEVVGKPVTIRAAYDATRRGGTVTIVGAADIEEAVTFPALSLMADGKTIRGSVYGASDPARDIPALVELALRGRLDLEALVTRRIGIDDVEAAFADMAAGRGARSVVCFSETT</sequence>
<keyword evidence="3 7" id="KW-0479">Metal-binding</keyword>
<organism evidence="9 10">
    <name type="scientific">Mycobacterium heckeshornense</name>
    <dbReference type="NCBI Taxonomy" id="110505"/>
    <lineage>
        <taxon>Bacteria</taxon>
        <taxon>Bacillati</taxon>
        <taxon>Actinomycetota</taxon>
        <taxon>Actinomycetes</taxon>
        <taxon>Mycobacteriales</taxon>
        <taxon>Mycobacteriaceae</taxon>
        <taxon>Mycobacterium</taxon>
    </lineage>
</organism>
<dbReference type="InterPro" id="IPR013149">
    <property type="entry name" value="ADH-like_C"/>
</dbReference>
<dbReference type="GO" id="GO:0046294">
    <property type="term" value="P:formaldehyde catabolic process"/>
    <property type="evidence" value="ECO:0007669"/>
    <property type="project" value="TreeGrafter"/>
</dbReference>
<dbReference type="Pfam" id="PF00107">
    <property type="entry name" value="ADH_zinc_N"/>
    <property type="match status" value="1"/>
</dbReference>
<dbReference type="InterPro" id="IPR011032">
    <property type="entry name" value="GroES-like_sf"/>
</dbReference>
<evidence type="ECO:0000256" key="1">
    <source>
        <dbReference type="ARBA" id="ARBA00001947"/>
    </source>
</evidence>
<dbReference type="Gene3D" id="3.90.180.10">
    <property type="entry name" value="Medium-chain alcohol dehydrogenases, catalytic domain"/>
    <property type="match status" value="1"/>
</dbReference>
<dbReference type="InterPro" id="IPR020843">
    <property type="entry name" value="ER"/>
</dbReference>
<proteinExistence type="inferred from homology"/>
<evidence type="ECO:0000313" key="10">
    <source>
        <dbReference type="Proteomes" id="UP000595446"/>
    </source>
</evidence>
<reference evidence="9 10" key="1">
    <citation type="submission" date="2020-12" db="EMBL/GenBank/DDBJ databases">
        <title>Complete genome sequence of Mycobacterium heckeshornense JCM 15655T, closely related to a pathogenic non-tuberculous mycobacterial species Mycobacterium xenopi.</title>
        <authorList>
            <person name="Yoshida M."/>
            <person name="Fukano H."/>
            <person name="Asakura T."/>
            <person name="Suzuki M."/>
            <person name="Hoshino Y."/>
        </authorList>
    </citation>
    <scope>NUCLEOTIDE SEQUENCE [LARGE SCALE GENOMIC DNA]</scope>
    <source>
        <strain evidence="9 10">JCM 15655</strain>
    </source>
</reference>
<evidence type="ECO:0000313" key="9">
    <source>
        <dbReference type="EMBL" id="BCO35533.1"/>
    </source>
</evidence>
<dbReference type="PROSITE" id="PS00059">
    <property type="entry name" value="ADH_ZINC"/>
    <property type="match status" value="1"/>
</dbReference>
<dbReference type="SUPFAM" id="SSF50129">
    <property type="entry name" value="GroES-like"/>
    <property type="match status" value="2"/>
</dbReference>
<dbReference type="GO" id="GO:0005829">
    <property type="term" value="C:cytosol"/>
    <property type="evidence" value="ECO:0007669"/>
    <property type="project" value="TreeGrafter"/>
</dbReference>
<dbReference type="Proteomes" id="UP000595446">
    <property type="component" value="Chromosome"/>
</dbReference>
<name>A0A7R7GT11_9MYCO</name>
<protein>
    <submittedName>
        <fullName evidence="9">Alcohol dehydrogenase</fullName>
    </submittedName>
</protein>
<evidence type="ECO:0000259" key="8">
    <source>
        <dbReference type="SMART" id="SM00829"/>
    </source>
</evidence>
<dbReference type="FunFam" id="3.40.50.720:FF:000003">
    <property type="entry name" value="S-(hydroxymethyl)glutathione dehydrogenase"/>
    <property type="match status" value="1"/>
</dbReference>
<accession>A0A7R7GT11</accession>
<dbReference type="GO" id="GO:0008270">
    <property type="term" value="F:zinc ion binding"/>
    <property type="evidence" value="ECO:0007669"/>
    <property type="project" value="InterPro"/>
</dbReference>
<evidence type="ECO:0000256" key="2">
    <source>
        <dbReference type="ARBA" id="ARBA00008072"/>
    </source>
</evidence>
<dbReference type="PANTHER" id="PTHR43880">
    <property type="entry name" value="ALCOHOL DEHYDROGENASE"/>
    <property type="match status" value="1"/>
</dbReference>
<feature type="domain" description="Enoyl reductase (ER)" evidence="8">
    <location>
        <begin position="23"/>
        <end position="370"/>
    </location>
</feature>
<dbReference type="GO" id="GO:0051903">
    <property type="term" value="F:S-(hydroxymethyl)glutathione dehydrogenase [NAD(P)+] activity"/>
    <property type="evidence" value="ECO:0007669"/>
    <property type="project" value="TreeGrafter"/>
</dbReference>
<evidence type="ECO:0000256" key="4">
    <source>
        <dbReference type="ARBA" id="ARBA00022833"/>
    </source>
</evidence>
<dbReference type="InterPro" id="IPR013154">
    <property type="entry name" value="ADH-like_N"/>
</dbReference>
<keyword evidence="10" id="KW-1185">Reference proteome</keyword>
<dbReference type="InterPro" id="IPR002328">
    <property type="entry name" value="ADH_Zn_CS"/>
</dbReference>
<evidence type="ECO:0000256" key="7">
    <source>
        <dbReference type="RuleBase" id="RU361277"/>
    </source>
</evidence>
<evidence type="ECO:0000256" key="3">
    <source>
        <dbReference type="ARBA" id="ARBA00022723"/>
    </source>
</evidence>
<gene>
    <name evidence="9" type="ORF">MHEC_19660</name>
</gene>
<dbReference type="Pfam" id="PF08240">
    <property type="entry name" value="ADH_N"/>
    <property type="match status" value="1"/>
</dbReference>
<evidence type="ECO:0000256" key="5">
    <source>
        <dbReference type="ARBA" id="ARBA00023002"/>
    </source>
</evidence>